<reference evidence="2 3" key="1">
    <citation type="submission" date="2007-03" db="EMBL/GenBank/DDBJ databases">
        <authorList>
            <person name="Fulton L."/>
            <person name="Clifton S."/>
            <person name="Fulton B."/>
            <person name="Xu J."/>
            <person name="Minx P."/>
            <person name="Pepin K.H."/>
            <person name="Johnson M."/>
            <person name="Thiruvilangam P."/>
            <person name="Bhonagiri V."/>
            <person name="Nash W.E."/>
            <person name="Mardis E.R."/>
            <person name="Wilson R.K."/>
        </authorList>
    </citation>
    <scope>NUCLEOTIDE SEQUENCE [LARGE SCALE GENOMIC DNA]</scope>
    <source>
        <strain evidence="2 3">ATCC 27560</strain>
    </source>
</reference>
<evidence type="ECO:0000313" key="3">
    <source>
        <dbReference type="Proteomes" id="UP000006000"/>
    </source>
</evidence>
<keyword evidence="1" id="KW-0812">Transmembrane</keyword>
<evidence type="ECO:0000313" key="2">
    <source>
        <dbReference type="EMBL" id="EDM50611.1"/>
    </source>
</evidence>
<dbReference type="Proteomes" id="UP000006000">
    <property type="component" value="Unassembled WGS sequence"/>
</dbReference>
<evidence type="ECO:0000256" key="1">
    <source>
        <dbReference type="SAM" id="Phobius"/>
    </source>
</evidence>
<sequence>MDTTLDDFIRKINSILLRGVDISPNNFVQKINSILPPKHELLPCDFVQKLNFKYPHQKRQSRQGTAHILTSSILFYFSINFIAKHPPITRLISTFIVTIIPEPIIPVIFITPTSLLNPMFIALSSFSFFN</sequence>
<dbReference type="AlphaFoldDB" id="A5Z888"/>
<organism evidence="2 3">
    <name type="scientific">Eubacterium ventriosum ATCC 27560</name>
    <dbReference type="NCBI Taxonomy" id="411463"/>
    <lineage>
        <taxon>Bacteria</taxon>
        <taxon>Bacillati</taxon>
        <taxon>Bacillota</taxon>
        <taxon>Clostridia</taxon>
        <taxon>Eubacteriales</taxon>
        <taxon>Eubacteriaceae</taxon>
        <taxon>Eubacterium</taxon>
    </lineage>
</organism>
<dbReference type="HOGENOM" id="CLU_1934875_0_0_9"/>
<dbReference type="EMBL" id="AAVL02000036">
    <property type="protein sequence ID" value="EDM50611.1"/>
    <property type="molecule type" value="Genomic_DNA"/>
</dbReference>
<accession>A5Z888</accession>
<comment type="caution">
    <text evidence="2">The sequence shown here is derived from an EMBL/GenBank/DDBJ whole genome shotgun (WGS) entry which is preliminary data.</text>
</comment>
<gene>
    <name evidence="2" type="ORF">EUBVEN_01928</name>
</gene>
<reference evidence="2 3" key="2">
    <citation type="submission" date="2007-04" db="EMBL/GenBank/DDBJ databases">
        <title>Draft genome sequence of Eubacterium ventriosum (ATCC 27560).</title>
        <authorList>
            <person name="Sudarsanam P."/>
            <person name="Ley R."/>
            <person name="Guruge J."/>
            <person name="Turnbaugh P.J."/>
            <person name="Mahowald M."/>
            <person name="Liep D."/>
            <person name="Gordon J."/>
        </authorList>
    </citation>
    <scope>NUCLEOTIDE SEQUENCE [LARGE SCALE GENOMIC DNA]</scope>
    <source>
        <strain evidence="2 3">ATCC 27560</strain>
    </source>
</reference>
<feature type="transmembrane region" description="Helical" evidence="1">
    <location>
        <begin position="64"/>
        <end position="83"/>
    </location>
</feature>
<feature type="transmembrane region" description="Helical" evidence="1">
    <location>
        <begin position="103"/>
        <end position="129"/>
    </location>
</feature>
<name>A5Z888_9FIRM</name>
<proteinExistence type="predicted"/>
<keyword evidence="1" id="KW-0472">Membrane</keyword>
<keyword evidence="1" id="KW-1133">Transmembrane helix</keyword>
<protein>
    <submittedName>
        <fullName evidence="2">Uncharacterized protein</fullName>
    </submittedName>
</protein>